<dbReference type="OrthoDB" id="1877767at2759"/>
<reference evidence="3 4" key="1">
    <citation type="journal article" date="2014" name="Nat. Commun.">
        <title>Molecular traces of alternative social organization in a termite genome.</title>
        <authorList>
            <person name="Terrapon N."/>
            <person name="Li C."/>
            <person name="Robertson H.M."/>
            <person name="Ji L."/>
            <person name="Meng X."/>
            <person name="Booth W."/>
            <person name="Chen Z."/>
            <person name="Childers C.P."/>
            <person name="Glastad K.M."/>
            <person name="Gokhale K."/>
            <person name="Gowin J."/>
            <person name="Gronenberg W."/>
            <person name="Hermansen R.A."/>
            <person name="Hu H."/>
            <person name="Hunt B.G."/>
            <person name="Huylmans A.K."/>
            <person name="Khalil S.M."/>
            <person name="Mitchell R.D."/>
            <person name="Munoz-Torres M.C."/>
            <person name="Mustard J.A."/>
            <person name="Pan H."/>
            <person name="Reese J.T."/>
            <person name="Scharf M.E."/>
            <person name="Sun F."/>
            <person name="Vogel H."/>
            <person name="Xiao J."/>
            <person name="Yang W."/>
            <person name="Yang Z."/>
            <person name="Yang Z."/>
            <person name="Zhou J."/>
            <person name="Zhu J."/>
            <person name="Brent C.S."/>
            <person name="Elsik C.G."/>
            <person name="Goodisman M.A."/>
            <person name="Liberles D.A."/>
            <person name="Roe R.M."/>
            <person name="Vargo E.L."/>
            <person name="Vilcinskas A."/>
            <person name="Wang J."/>
            <person name="Bornberg-Bauer E."/>
            <person name="Korb J."/>
            <person name="Zhang G."/>
            <person name="Liebig J."/>
        </authorList>
    </citation>
    <scope>NUCLEOTIDE SEQUENCE [LARGE SCALE GENOMIC DNA]</scope>
    <source>
        <tissue evidence="3">Whole organism</tissue>
    </source>
</reference>
<name>A0A067QY84_ZOONE</name>
<sequence>MSSSEEEEFLVHVEFNGMLEKDVLDRSPMFKMIGVEGKRPVMQIGNQTFAGEYRDTVGTALFFEEDPVPPGGDPVFTSIPEHNLHYVYKTRKALHMSRVFLRRRDLGENINAKCNAEDDSGLDPEDIGGNSKNKSQENGSKHVHDNSSINLMFEVEEFPPLHSTEKKQATTRPEPEPIAGPSWMSDLPDGDARILGTLMEATASRSVTHEMSRLVEKQIKVTNDSIRNIETDSDSVSDS</sequence>
<dbReference type="GO" id="GO:0000127">
    <property type="term" value="C:transcription factor TFIIIC complex"/>
    <property type="evidence" value="ECO:0007669"/>
    <property type="project" value="TreeGrafter"/>
</dbReference>
<evidence type="ECO:0000259" key="2">
    <source>
        <dbReference type="Pfam" id="PF10419"/>
    </source>
</evidence>
<dbReference type="eggNOG" id="ENOG502RYMW">
    <property type="taxonomic scope" value="Eukaryota"/>
</dbReference>
<dbReference type="Pfam" id="PF10419">
    <property type="entry name" value="TFIIIC_sub6"/>
    <property type="match status" value="1"/>
</dbReference>
<dbReference type="AlphaFoldDB" id="A0A067QY84"/>
<dbReference type="InterPro" id="IPR042771">
    <property type="entry name" value="GTF3C6-like"/>
</dbReference>
<dbReference type="FunCoup" id="A0A067QY84">
    <property type="interactions" value="2"/>
</dbReference>
<feature type="compositionally biased region" description="Acidic residues" evidence="1">
    <location>
        <begin position="117"/>
        <end position="126"/>
    </location>
</feature>
<keyword evidence="4" id="KW-1185">Reference proteome</keyword>
<organism evidence="3 4">
    <name type="scientific">Zootermopsis nevadensis</name>
    <name type="common">Dampwood termite</name>
    <dbReference type="NCBI Taxonomy" id="136037"/>
    <lineage>
        <taxon>Eukaryota</taxon>
        <taxon>Metazoa</taxon>
        <taxon>Ecdysozoa</taxon>
        <taxon>Arthropoda</taxon>
        <taxon>Hexapoda</taxon>
        <taxon>Insecta</taxon>
        <taxon>Pterygota</taxon>
        <taxon>Neoptera</taxon>
        <taxon>Polyneoptera</taxon>
        <taxon>Dictyoptera</taxon>
        <taxon>Blattodea</taxon>
        <taxon>Blattoidea</taxon>
        <taxon>Termitoidae</taxon>
        <taxon>Termopsidae</taxon>
        <taxon>Zootermopsis</taxon>
    </lineage>
</organism>
<gene>
    <name evidence="3" type="ORF">L798_00400</name>
</gene>
<feature type="domain" description="Transcription factor TFIIIC triple barrel" evidence="2">
    <location>
        <begin position="5"/>
        <end position="101"/>
    </location>
</feature>
<dbReference type="Proteomes" id="UP000027135">
    <property type="component" value="Unassembled WGS sequence"/>
</dbReference>
<dbReference type="InterPro" id="IPR019481">
    <property type="entry name" value="TFIIIC_triple_barrel"/>
</dbReference>
<evidence type="ECO:0000313" key="4">
    <source>
        <dbReference type="Proteomes" id="UP000027135"/>
    </source>
</evidence>
<dbReference type="PANTHER" id="PTHR21860:SF2">
    <property type="entry name" value="GENERAL TRANSCRIPTION FACTOR 3C POLYPEPTIDE 6"/>
    <property type="match status" value="1"/>
</dbReference>
<dbReference type="PANTHER" id="PTHR21860">
    <property type="entry name" value="TRANSCRIPTION INITIATION FACTOR IIIC TFIIIC , POLYPEPTIDE 6-RELATED"/>
    <property type="match status" value="1"/>
</dbReference>
<dbReference type="Gene3D" id="2.60.40.4370">
    <property type="match status" value="1"/>
</dbReference>
<evidence type="ECO:0000313" key="3">
    <source>
        <dbReference type="EMBL" id="KDR09852.1"/>
    </source>
</evidence>
<evidence type="ECO:0000256" key="1">
    <source>
        <dbReference type="SAM" id="MobiDB-lite"/>
    </source>
</evidence>
<accession>A0A067QY84</accession>
<feature type="region of interest" description="Disordered" evidence="1">
    <location>
        <begin position="113"/>
        <end position="144"/>
    </location>
</feature>
<protein>
    <submittedName>
        <fullName evidence="3">General transcription factor 3C polypeptide 6</fullName>
    </submittedName>
</protein>
<proteinExistence type="predicted"/>
<dbReference type="GO" id="GO:0006383">
    <property type="term" value="P:transcription by RNA polymerase III"/>
    <property type="evidence" value="ECO:0007669"/>
    <property type="project" value="InterPro"/>
</dbReference>
<dbReference type="EMBL" id="KK853205">
    <property type="protein sequence ID" value="KDR09852.1"/>
    <property type="molecule type" value="Genomic_DNA"/>
</dbReference>
<feature type="region of interest" description="Disordered" evidence="1">
    <location>
        <begin position="163"/>
        <end position="189"/>
    </location>
</feature>
<dbReference type="InParanoid" id="A0A067QY84"/>